<evidence type="ECO:0000313" key="2">
    <source>
        <dbReference type="Proteomes" id="UP000634136"/>
    </source>
</evidence>
<dbReference type="EMBL" id="JAAIUW010000013">
    <property type="protein sequence ID" value="KAF7802427.1"/>
    <property type="molecule type" value="Genomic_DNA"/>
</dbReference>
<name>A0A834SK51_9FABA</name>
<reference evidence="1" key="1">
    <citation type="submission" date="2020-09" db="EMBL/GenBank/DDBJ databases">
        <title>Genome-Enabled Discovery of Anthraquinone Biosynthesis in Senna tora.</title>
        <authorList>
            <person name="Kang S.-H."/>
            <person name="Pandey R.P."/>
            <person name="Lee C.-M."/>
            <person name="Sim J.-S."/>
            <person name="Jeong J.-T."/>
            <person name="Choi B.-S."/>
            <person name="Jung M."/>
            <person name="Ginzburg D."/>
            <person name="Zhao K."/>
            <person name="Won S.Y."/>
            <person name="Oh T.-J."/>
            <person name="Yu Y."/>
            <person name="Kim N.-H."/>
            <person name="Lee O.R."/>
            <person name="Lee T.-H."/>
            <person name="Bashyal P."/>
            <person name="Kim T.-S."/>
            <person name="Lee W.-H."/>
            <person name="Kawkins C."/>
            <person name="Kim C.-K."/>
            <person name="Kim J.S."/>
            <person name="Ahn B.O."/>
            <person name="Rhee S.Y."/>
            <person name="Sohng J.K."/>
        </authorList>
    </citation>
    <scope>NUCLEOTIDE SEQUENCE</scope>
    <source>
        <tissue evidence="1">Leaf</tissue>
    </source>
</reference>
<dbReference type="Proteomes" id="UP000634136">
    <property type="component" value="Unassembled WGS sequence"/>
</dbReference>
<sequence>MAEVGPMEVRNTNDGDALRLSTCFTEVVVASIVHPSVEWDVLTASSTLALLTQGYGGIFKPLLSSLAHAEVSSTYVLIAWRLGRSSSSLALVPIVAL</sequence>
<accession>A0A834SK51</accession>
<organism evidence="1 2">
    <name type="scientific">Senna tora</name>
    <dbReference type="NCBI Taxonomy" id="362788"/>
    <lineage>
        <taxon>Eukaryota</taxon>
        <taxon>Viridiplantae</taxon>
        <taxon>Streptophyta</taxon>
        <taxon>Embryophyta</taxon>
        <taxon>Tracheophyta</taxon>
        <taxon>Spermatophyta</taxon>
        <taxon>Magnoliopsida</taxon>
        <taxon>eudicotyledons</taxon>
        <taxon>Gunneridae</taxon>
        <taxon>Pentapetalae</taxon>
        <taxon>rosids</taxon>
        <taxon>fabids</taxon>
        <taxon>Fabales</taxon>
        <taxon>Fabaceae</taxon>
        <taxon>Caesalpinioideae</taxon>
        <taxon>Cassia clade</taxon>
        <taxon>Senna</taxon>
    </lineage>
</organism>
<evidence type="ECO:0000313" key="1">
    <source>
        <dbReference type="EMBL" id="KAF7802427.1"/>
    </source>
</evidence>
<keyword evidence="2" id="KW-1185">Reference proteome</keyword>
<comment type="caution">
    <text evidence="1">The sequence shown here is derived from an EMBL/GenBank/DDBJ whole genome shotgun (WGS) entry which is preliminary data.</text>
</comment>
<dbReference type="AlphaFoldDB" id="A0A834SK51"/>
<protein>
    <submittedName>
        <fullName evidence="1">Uncharacterized protein</fullName>
    </submittedName>
</protein>
<gene>
    <name evidence="1" type="ORF">G2W53_041538</name>
</gene>
<proteinExistence type="predicted"/>